<dbReference type="GO" id="GO:0005886">
    <property type="term" value="C:plasma membrane"/>
    <property type="evidence" value="ECO:0007669"/>
    <property type="project" value="UniProtKB-SubCell"/>
</dbReference>
<feature type="transmembrane region" description="Helical" evidence="5">
    <location>
        <begin position="386"/>
        <end position="409"/>
    </location>
</feature>
<comment type="subunit">
    <text evidence="5">NDH-1 is composed of 14 different subunits. Subunits NuoA, H, J, K, L, M, N constitute the membrane sector of the complex.</text>
</comment>
<dbReference type="EC" id="7.1.1.-" evidence="5"/>
<feature type="transmembrane region" description="Helical" evidence="5">
    <location>
        <begin position="39"/>
        <end position="59"/>
    </location>
</feature>
<dbReference type="HAMAP" id="MF_00445">
    <property type="entry name" value="NDH1_NuoN_1"/>
    <property type="match status" value="1"/>
</dbReference>
<dbReference type="Pfam" id="PF00361">
    <property type="entry name" value="Proton_antipo_M"/>
    <property type="match status" value="1"/>
</dbReference>
<feature type="transmembrane region" description="Helical" evidence="5">
    <location>
        <begin position="123"/>
        <end position="140"/>
    </location>
</feature>
<feature type="compositionally biased region" description="Gly residues" evidence="7">
    <location>
        <begin position="216"/>
        <end position="227"/>
    </location>
</feature>
<dbReference type="InterPro" id="IPR010096">
    <property type="entry name" value="NADH-Q_OxRdtase_suN/2"/>
</dbReference>
<dbReference type="GO" id="GO:0012505">
    <property type="term" value="C:endomembrane system"/>
    <property type="evidence" value="ECO:0007669"/>
    <property type="project" value="UniProtKB-SubCell"/>
</dbReference>
<evidence type="ECO:0000256" key="3">
    <source>
        <dbReference type="ARBA" id="ARBA00022989"/>
    </source>
</evidence>
<dbReference type="GO" id="GO:0048038">
    <property type="term" value="F:quinone binding"/>
    <property type="evidence" value="ECO:0007669"/>
    <property type="project" value="UniProtKB-KW"/>
</dbReference>
<feature type="region of interest" description="Disordered" evidence="7">
    <location>
        <begin position="172"/>
        <end position="232"/>
    </location>
</feature>
<dbReference type="EMBL" id="AP023354">
    <property type="protein sequence ID" value="BCJ27917.1"/>
    <property type="molecule type" value="Genomic_DNA"/>
</dbReference>
<feature type="transmembrane region" description="Helical" evidence="5">
    <location>
        <begin position="357"/>
        <end position="377"/>
    </location>
</feature>
<comment type="similarity">
    <text evidence="5">Belongs to the complex I subunit 2 family.</text>
</comment>
<name>A0A810KYD7_9ACTN</name>
<comment type="function">
    <text evidence="5">NDH-1 shuttles electrons from NADH, via FMN and iron-sulfur (Fe-S) centers, to quinones in the respiratory chain. The immediate electron acceptor for the enzyme in this species is believed to be a menaquinone. Couples the redox reaction to proton translocation (for every two electrons transferred, four hydrogen ions are translocated across the cytoplasmic membrane), and thus conserves the redox energy in a proton gradient.</text>
</comment>
<evidence type="ECO:0000256" key="7">
    <source>
        <dbReference type="SAM" id="MobiDB-lite"/>
    </source>
</evidence>
<evidence type="ECO:0000259" key="8">
    <source>
        <dbReference type="Pfam" id="PF00361"/>
    </source>
</evidence>
<keyword evidence="3 5" id="KW-1133">Transmembrane helix</keyword>
<evidence type="ECO:0000256" key="6">
    <source>
        <dbReference type="RuleBase" id="RU000320"/>
    </source>
</evidence>
<dbReference type="AlphaFoldDB" id="A0A810KYD7"/>
<evidence type="ECO:0000256" key="1">
    <source>
        <dbReference type="ARBA" id="ARBA00004127"/>
    </source>
</evidence>
<feature type="transmembrane region" description="Helical" evidence="5">
    <location>
        <begin position="12"/>
        <end position="32"/>
    </location>
</feature>
<sequence length="571" mass="56629">MSLVQSIDQVALAPAYLAALTAVAVLITDLVAPGRRVPALVAAALGTTATGVVAVLVGLGPVRATFCTAGGTLPGGVPVGRSCSYVADHVGALVAVLFCAVTLVVLALSTPMLAARVAPSGEYLFLLAASLTGGVVLGYARDLITLIIAVETLTLPLYVLIGLRHRASRAAGRDAPTGTAPAGTAPAGTAPTGTAPAGTARDSGPAAAGSASTGPAGDGGPPAGGVGAVADEPRGPAEAASGALTFFVISVVSTTVTLLGAALLYALTGAVHLDRIAAALAHRDELHGVPLTSAAVLLVLVGLAFKLAAVPFHGWAPVSYDGAPLPVTAYLSTASKLGGVVALLYVTVFALGPWLSVVGPLLAVLAVASMTVGNLAALRQRRMVRLLAFSSVAQAGYLLAPLGAFAAAAGRAGAARHTLTAATLGYTIFYLLLELGAFGALIALRGARSGGEIDEYRGAGRARPLTAAALAFALIGLAGLPPSLAGLFAKITVVRAALTGGSAWLAVLIALNAVLGLVYYLRVVVVLYRTGEYRPVPVRPLLAGVLAVVTAAAVVAGFAPQLVLDAAALLP</sequence>
<dbReference type="RefSeq" id="WP_030446687.1">
    <property type="nucleotide sequence ID" value="NZ_AP023354.1"/>
</dbReference>
<dbReference type="GO" id="GO:0042773">
    <property type="term" value="P:ATP synthesis coupled electron transport"/>
    <property type="evidence" value="ECO:0007669"/>
    <property type="project" value="InterPro"/>
</dbReference>
<keyword evidence="2 5" id="KW-0812">Transmembrane</keyword>
<gene>
    <name evidence="5" type="primary">nuoN</name>
    <name evidence="9" type="ORF">Asera_20250</name>
</gene>
<feature type="transmembrane region" description="Helical" evidence="5">
    <location>
        <begin position="90"/>
        <end position="111"/>
    </location>
</feature>
<feature type="transmembrane region" description="Helical" evidence="5">
    <location>
        <begin position="244"/>
        <end position="267"/>
    </location>
</feature>
<keyword evidence="5" id="KW-0520">NAD</keyword>
<dbReference type="GO" id="GO:0008137">
    <property type="term" value="F:NADH dehydrogenase (ubiquinone) activity"/>
    <property type="evidence" value="ECO:0007669"/>
    <property type="project" value="InterPro"/>
</dbReference>
<dbReference type="Proteomes" id="UP000680750">
    <property type="component" value="Chromosome"/>
</dbReference>
<accession>A0A810KYD7</accession>
<keyword evidence="5" id="KW-0813">Transport</keyword>
<feature type="transmembrane region" description="Helical" evidence="5">
    <location>
        <begin position="287"/>
        <end position="308"/>
    </location>
</feature>
<keyword evidence="5" id="KW-1003">Cell membrane</keyword>
<evidence type="ECO:0000313" key="9">
    <source>
        <dbReference type="EMBL" id="BCJ27917.1"/>
    </source>
</evidence>
<comment type="catalytic activity">
    <reaction evidence="5">
        <text>a quinone + NADH + 5 H(+)(in) = a quinol + NAD(+) + 4 H(+)(out)</text>
        <dbReference type="Rhea" id="RHEA:57888"/>
        <dbReference type="ChEBI" id="CHEBI:15378"/>
        <dbReference type="ChEBI" id="CHEBI:24646"/>
        <dbReference type="ChEBI" id="CHEBI:57540"/>
        <dbReference type="ChEBI" id="CHEBI:57945"/>
        <dbReference type="ChEBI" id="CHEBI:132124"/>
    </reaction>
</comment>
<organism evidence="9 10">
    <name type="scientific">Actinocatenispora sera</name>
    <dbReference type="NCBI Taxonomy" id="390989"/>
    <lineage>
        <taxon>Bacteria</taxon>
        <taxon>Bacillati</taxon>
        <taxon>Actinomycetota</taxon>
        <taxon>Actinomycetes</taxon>
        <taxon>Micromonosporales</taxon>
        <taxon>Micromonosporaceae</taxon>
        <taxon>Actinocatenispora</taxon>
    </lineage>
</organism>
<feature type="transmembrane region" description="Helical" evidence="5">
    <location>
        <begin position="421"/>
        <end position="444"/>
    </location>
</feature>
<evidence type="ECO:0000256" key="4">
    <source>
        <dbReference type="ARBA" id="ARBA00023136"/>
    </source>
</evidence>
<evidence type="ECO:0000256" key="2">
    <source>
        <dbReference type="ARBA" id="ARBA00022692"/>
    </source>
</evidence>
<proteinExistence type="inferred from homology"/>
<evidence type="ECO:0000313" key="10">
    <source>
        <dbReference type="Proteomes" id="UP000680750"/>
    </source>
</evidence>
<feature type="transmembrane region" description="Helical" evidence="5">
    <location>
        <begin position="501"/>
        <end position="521"/>
    </location>
</feature>
<feature type="transmembrane region" description="Helical" evidence="5">
    <location>
        <begin position="329"/>
        <end position="351"/>
    </location>
</feature>
<keyword evidence="10" id="KW-1185">Reference proteome</keyword>
<protein>
    <recommendedName>
        <fullName evidence="5">NADH-quinone oxidoreductase subunit N</fullName>
        <ecNumber evidence="5">7.1.1.-</ecNumber>
    </recommendedName>
    <alternativeName>
        <fullName evidence="5">NADH dehydrogenase I subunit N</fullName>
    </alternativeName>
    <alternativeName>
        <fullName evidence="5">NDH-1 subunit N</fullName>
    </alternativeName>
</protein>
<dbReference type="KEGG" id="aser:Asera_20250"/>
<comment type="subcellular location">
    <subcellularLocation>
        <location evidence="5">Cell membrane</location>
        <topology evidence="5">Multi-pass membrane protein</topology>
    </subcellularLocation>
    <subcellularLocation>
        <location evidence="1">Endomembrane system</location>
        <topology evidence="1">Multi-pass membrane protein</topology>
    </subcellularLocation>
    <subcellularLocation>
        <location evidence="6">Membrane</location>
        <topology evidence="6">Multi-pass membrane protein</topology>
    </subcellularLocation>
</comment>
<feature type="transmembrane region" description="Helical" evidence="5">
    <location>
        <begin position="465"/>
        <end position="489"/>
    </location>
</feature>
<feature type="transmembrane region" description="Helical" evidence="5">
    <location>
        <begin position="541"/>
        <end position="563"/>
    </location>
</feature>
<dbReference type="GO" id="GO:0050136">
    <property type="term" value="F:NADH dehydrogenase (quinone) (non-electrogenic) activity"/>
    <property type="evidence" value="ECO:0007669"/>
    <property type="project" value="UniProtKB-UniRule"/>
</dbReference>
<feature type="compositionally biased region" description="Low complexity" evidence="7">
    <location>
        <begin position="175"/>
        <end position="215"/>
    </location>
</feature>
<evidence type="ECO:0000256" key="5">
    <source>
        <dbReference type="HAMAP-Rule" id="MF_00445"/>
    </source>
</evidence>
<keyword evidence="5" id="KW-1278">Translocase</keyword>
<keyword evidence="5" id="KW-0874">Quinone</keyword>
<keyword evidence="4 5" id="KW-0472">Membrane</keyword>
<dbReference type="PANTHER" id="PTHR22773">
    <property type="entry name" value="NADH DEHYDROGENASE"/>
    <property type="match status" value="1"/>
</dbReference>
<dbReference type="InterPro" id="IPR001750">
    <property type="entry name" value="ND/Mrp_TM"/>
</dbReference>
<reference evidence="9" key="1">
    <citation type="submission" date="2020-08" db="EMBL/GenBank/DDBJ databases">
        <title>Whole genome shotgun sequence of Actinocatenispora sera NBRC 101916.</title>
        <authorList>
            <person name="Komaki H."/>
            <person name="Tamura T."/>
        </authorList>
    </citation>
    <scope>NUCLEOTIDE SEQUENCE</scope>
    <source>
        <strain evidence="9">NBRC 101916</strain>
    </source>
</reference>
<feature type="domain" description="NADH:quinone oxidoreductase/Mrp antiporter transmembrane" evidence="8">
    <location>
        <begin position="239"/>
        <end position="515"/>
    </location>
</feature>
<feature type="transmembrane region" description="Helical" evidence="5">
    <location>
        <begin position="146"/>
        <end position="163"/>
    </location>
</feature>